<feature type="region of interest" description="Disordered" evidence="1">
    <location>
        <begin position="83"/>
        <end position="110"/>
    </location>
</feature>
<feature type="region of interest" description="Disordered" evidence="1">
    <location>
        <begin position="282"/>
        <end position="307"/>
    </location>
</feature>
<protein>
    <submittedName>
        <fullName evidence="4 5">Uncharacterized protein</fullName>
    </submittedName>
</protein>
<dbReference type="AlphaFoldDB" id="A0A0K0E1M1"/>
<keyword evidence="2" id="KW-0472">Membrane</keyword>
<dbReference type="Proteomes" id="UP000035681">
    <property type="component" value="Unplaced"/>
</dbReference>
<dbReference type="WBParaSite" id="TCONS_00003399.p1">
    <property type="protein sequence ID" value="TCONS_00003399.p1"/>
    <property type="gene ID" value="XLOC_003134"/>
</dbReference>
<evidence type="ECO:0000256" key="1">
    <source>
        <dbReference type="SAM" id="MobiDB-lite"/>
    </source>
</evidence>
<feature type="transmembrane region" description="Helical" evidence="2">
    <location>
        <begin position="6"/>
        <end position="28"/>
    </location>
</feature>
<keyword evidence="2" id="KW-1133">Transmembrane helix</keyword>
<evidence type="ECO:0000313" key="5">
    <source>
        <dbReference type="WBParaSite" id="TCONS_00003399.p1"/>
    </source>
</evidence>
<evidence type="ECO:0000256" key="2">
    <source>
        <dbReference type="SAM" id="Phobius"/>
    </source>
</evidence>
<accession>A0A0K0E1M1</accession>
<feature type="compositionally biased region" description="Low complexity" evidence="1">
    <location>
        <begin position="95"/>
        <end position="106"/>
    </location>
</feature>
<evidence type="ECO:0000313" key="3">
    <source>
        <dbReference type="Proteomes" id="UP000035681"/>
    </source>
</evidence>
<name>A0A0K0E1M1_STRER</name>
<feature type="compositionally biased region" description="Basic and acidic residues" evidence="1">
    <location>
        <begin position="283"/>
        <end position="298"/>
    </location>
</feature>
<reference evidence="4" key="1">
    <citation type="submission" date="2015-08" db="UniProtKB">
        <authorList>
            <consortium name="WormBaseParasite"/>
        </authorList>
    </citation>
    <scope>IDENTIFICATION</scope>
</reference>
<sequence>MLNWNNYFGFFFIFLTPLFIIFQLIICGKKSKSNSKLKEAEQNGLTPRNNILSSYVDEKKYQLNNRNLSALNKAKENRQKVEQDYETSDDDEVKNNVNKNIDINNNPYPLKPAQKNYVDPQEMASQDNHCKIKSKYKNESKYLPVDLTQDDSNVDKTISSYISLTSKNTYIHRPPKKNKKSVSIINNISRMARSLSTKTACQKSEKGDNGKNKAISNKKCDNKVKKICENKKIKSTVEGAPNAPSPTNIKLPDIPKPDDEVMKKNKLKNAIQSDYSFGSTVKETNKKKEPKVAKRSYDNTETFPPPTSLQILQHESNFELDDLTERIRMMGETPNLKEAIQIKDDDSILAAIKLKQNTLINKDKDCKTATYSCEKSKENINNTQVKQKEYPKPKKITEVYKNEEILKKMSNNKNN</sequence>
<evidence type="ECO:0000313" key="4">
    <source>
        <dbReference type="WBParaSite" id="SSTP_0000339000.1"/>
    </source>
</evidence>
<proteinExistence type="predicted"/>
<organism evidence="4">
    <name type="scientific">Strongyloides stercoralis</name>
    <name type="common">Threadworm</name>
    <dbReference type="NCBI Taxonomy" id="6248"/>
    <lineage>
        <taxon>Eukaryota</taxon>
        <taxon>Metazoa</taxon>
        <taxon>Ecdysozoa</taxon>
        <taxon>Nematoda</taxon>
        <taxon>Chromadorea</taxon>
        <taxon>Rhabditida</taxon>
        <taxon>Tylenchina</taxon>
        <taxon>Panagrolaimomorpha</taxon>
        <taxon>Strongyloidoidea</taxon>
        <taxon>Strongyloididae</taxon>
        <taxon>Strongyloides</taxon>
    </lineage>
</organism>
<keyword evidence="3" id="KW-1185">Reference proteome</keyword>
<dbReference type="WBParaSite" id="SSTP_0000339000.1">
    <property type="protein sequence ID" value="SSTP_0000339000.1"/>
    <property type="gene ID" value="SSTP_0000339000"/>
</dbReference>
<keyword evidence="2" id="KW-0812">Transmembrane</keyword>